<name>A0A840PX80_9PSEU</name>
<evidence type="ECO:0000256" key="1">
    <source>
        <dbReference type="SAM" id="MobiDB-lite"/>
    </source>
</evidence>
<evidence type="ECO:0000313" key="2">
    <source>
        <dbReference type="EMBL" id="MBB5152524.1"/>
    </source>
</evidence>
<proteinExistence type="predicted"/>
<gene>
    <name evidence="2" type="ORF">BJ970_000058</name>
</gene>
<dbReference type="NCBIfam" id="NF041721">
    <property type="entry name" value="phane_AmcA_1"/>
    <property type="match status" value="1"/>
</dbReference>
<dbReference type="RefSeq" id="WP_184729386.1">
    <property type="nucleotide sequence ID" value="NZ_JACHIW010000001.1"/>
</dbReference>
<keyword evidence="3" id="KW-1185">Reference proteome</keyword>
<protein>
    <submittedName>
        <fullName evidence="2">Uncharacterized protein</fullName>
    </submittedName>
</protein>
<dbReference type="EMBL" id="JACHIW010000001">
    <property type="protein sequence ID" value="MBB5152524.1"/>
    <property type="molecule type" value="Genomic_DNA"/>
</dbReference>
<sequence length="63" mass="7265">MLQGETVELASKVREAEAGLRGLIRRRPHPSPVYNWDNRDSWDNKTGGGGFDNRPGWDNWNKR</sequence>
<reference evidence="2 3" key="1">
    <citation type="submission" date="2020-08" db="EMBL/GenBank/DDBJ databases">
        <title>Sequencing the genomes of 1000 actinobacteria strains.</title>
        <authorList>
            <person name="Klenk H.-P."/>
        </authorList>
    </citation>
    <scope>NUCLEOTIDE SEQUENCE [LARGE SCALE GENOMIC DNA]</scope>
    <source>
        <strain evidence="2 3">DSM 45584</strain>
    </source>
</reference>
<organism evidence="2 3">
    <name type="scientific">Saccharopolyspora phatthalungensis</name>
    <dbReference type="NCBI Taxonomy" id="664693"/>
    <lineage>
        <taxon>Bacteria</taxon>
        <taxon>Bacillati</taxon>
        <taxon>Actinomycetota</taxon>
        <taxon>Actinomycetes</taxon>
        <taxon>Pseudonocardiales</taxon>
        <taxon>Pseudonocardiaceae</taxon>
        <taxon>Saccharopolyspora</taxon>
    </lineage>
</organism>
<evidence type="ECO:0000313" key="3">
    <source>
        <dbReference type="Proteomes" id="UP000584374"/>
    </source>
</evidence>
<accession>A0A840PX80</accession>
<comment type="caution">
    <text evidence="2">The sequence shown here is derived from an EMBL/GenBank/DDBJ whole genome shotgun (WGS) entry which is preliminary data.</text>
</comment>
<dbReference type="Proteomes" id="UP000584374">
    <property type="component" value="Unassembled WGS sequence"/>
</dbReference>
<dbReference type="AlphaFoldDB" id="A0A840PX80"/>
<feature type="region of interest" description="Disordered" evidence="1">
    <location>
        <begin position="27"/>
        <end position="63"/>
    </location>
</feature>